<protein>
    <submittedName>
        <fullName evidence="1">Uncharacterized protein</fullName>
    </submittedName>
</protein>
<dbReference type="Proteomes" id="UP000678228">
    <property type="component" value="Unassembled WGS sequence"/>
</dbReference>
<accession>A0A940WYE7</accession>
<proteinExistence type="predicted"/>
<evidence type="ECO:0000313" key="1">
    <source>
        <dbReference type="EMBL" id="MBP3950319.1"/>
    </source>
</evidence>
<reference evidence="1" key="1">
    <citation type="submission" date="2021-03" db="EMBL/GenBank/DDBJ databases">
        <title>Bacillus suaedae sp. nov., isolated from Suaeda aralocaspica.</title>
        <authorList>
            <person name="Lei R.F.R."/>
        </authorList>
    </citation>
    <scope>NUCLEOTIDE SEQUENCE</scope>
    <source>
        <strain evidence="1">YZJH907-2</strain>
    </source>
</reference>
<dbReference type="AlphaFoldDB" id="A0A940WYE7"/>
<dbReference type="EMBL" id="JAGKSQ010000002">
    <property type="protein sequence ID" value="MBP3950319.1"/>
    <property type="molecule type" value="Genomic_DNA"/>
</dbReference>
<organism evidence="1 2">
    <name type="scientific">Halalkalibacter suaedae</name>
    <dbReference type="NCBI Taxonomy" id="2822140"/>
    <lineage>
        <taxon>Bacteria</taxon>
        <taxon>Bacillati</taxon>
        <taxon>Bacillota</taxon>
        <taxon>Bacilli</taxon>
        <taxon>Bacillales</taxon>
        <taxon>Bacillaceae</taxon>
        <taxon>Halalkalibacter</taxon>
    </lineage>
</organism>
<comment type="caution">
    <text evidence="1">The sequence shown here is derived from an EMBL/GenBank/DDBJ whole genome shotgun (WGS) entry which is preliminary data.</text>
</comment>
<keyword evidence="2" id="KW-1185">Reference proteome</keyword>
<evidence type="ECO:0000313" key="2">
    <source>
        <dbReference type="Proteomes" id="UP000678228"/>
    </source>
</evidence>
<name>A0A940WYE7_9BACI</name>
<sequence length="80" mass="9449">MKNVCPVCGFDQLAEAPYDKDNNPSYEICDCCGFEFGYDDDSEGKTFEEYRKEWISNGCQWFNEDKKPQEWDVERQLSNL</sequence>
<gene>
    <name evidence="1" type="ORF">J7W16_04180</name>
</gene>
<dbReference type="RefSeq" id="WP_210595971.1">
    <property type="nucleotide sequence ID" value="NZ_JAGKSQ010000002.1"/>
</dbReference>